<feature type="domain" description="CobQ/CobB/MinD/ParA nucleotide binding" evidence="4">
    <location>
        <begin position="101"/>
        <end position="271"/>
    </location>
</feature>
<dbReference type="SUPFAM" id="SSF52540">
    <property type="entry name" value="P-loop containing nucleoside triphosphate hydrolases"/>
    <property type="match status" value="1"/>
</dbReference>
<dbReference type="OrthoDB" id="9775724at2"/>
<evidence type="ECO:0000259" key="4">
    <source>
        <dbReference type="Pfam" id="PF01656"/>
    </source>
</evidence>
<gene>
    <name evidence="5" type="ORF">BDD21_5045</name>
</gene>
<evidence type="ECO:0000256" key="2">
    <source>
        <dbReference type="ARBA" id="ARBA00022840"/>
    </source>
</evidence>
<dbReference type="Gene3D" id="3.40.50.300">
    <property type="entry name" value="P-loop containing nucleotide triphosphate hydrolases"/>
    <property type="match status" value="1"/>
</dbReference>
<dbReference type="PANTHER" id="PTHR32309">
    <property type="entry name" value="TYROSINE-PROTEIN KINASE"/>
    <property type="match status" value="1"/>
</dbReference>
<dbReference type="AlphaFoldDB" id="A0A495VG93"/>
<keyword evidence="6" id="KW-1185">Reference proteome</keyword>
<dbReference type="RefSeq" id="WP_120799422.1">
    <property type="nucleotide sequence ID" value="NZ_RBXL01000001.1"/>
</dbReference>
<dbReference type="Pfam" id="PF01656">
    <property type="entry name" value="CbiA"/>
    <property type="match status" value="1"/>
</dbReference>
<organism evidence="5 6">
    <name type="scientific">Thiocapsa rosea</name>
    <dbReference type="NCBI Taxonomy" id="69360"/>
    <lineage>
        <taxon>Bacteria</taxon>
        <taxon>Pseudomonadati</taxon>
        <taxon>Pseudomonadota</taxon>
        <taxon>Gammaproteobacteria</taxon>
        <taxon>Chromatiales</taxon>
        <taxon>Chromatiaceae</taxon>
        <taxon>Thiocapsa</taxon>
    </lineage>
</organism>
<dbReference type="InterPro" id="IPR005702">
    <property type="entry name" value="Wzc-like_C"/>
</dbReference>
<dbReference type="PANTHER" id="PTHR32309:SF31">
    <property type="entry name" value="CAPSULAR EXOPOLYSACCHARIDE FAMILY"/>
    <property type="match status" value="1"/>
</dbReference>
<feature type="compositionally biased region" description="Basic and acidic residues" evidence="3">
    <location>
        <begin position="24"/>
        <end position="34"/>
    </location>
</feature>
<dbReference type="InterPro" id="IPR027417">
    <property type="entry name" value="P-loop_NTPase"/>
</dbReference>
<evidence type="ECO:0000313" key="5">
    <source>
        <dbReference type="EMBL" id="RKT47457.1"/>
    </source>
</evidence>
<sequence length="281" mass="31301">MERIKQAIDRARAERGNAPTPPVKPEHAERHRDSPPQTSAKPVASDVVYWSTKTIATDPEYLRTRRVLTDVVDDPAAGAYKVLRTHILQRMRANSWTTLGITGTREGNGKTLTTINLGISLAREVNQTVLLVDFDLRRPRLASYLVEEKLPGISDYLLGRVEVSDILFHPGFDRLVVLPGHESVLNSSEALSSPTVVKLVEELRTRYPDRIILFDLPPLLVGDDVIAFAPIIDAVMLIVEEGQTTRADLRRAYELLSGQRIIGTVLNKADPLSVSHVHGYY</sequence>
<protein>
    <submittedName>
        <fullName evidence="5">Capsular exopolysaccharide synthesis family protein</fullName>
    </submittedName>
</protein>
<reference evidence="5 6" key="1">
    <citation type="submission" date="2018-10" db="EMBL/GenBank/DDBJ databases">
        <title>Genomic Encyclopedia of Archaeal and Bacterial Type Strains, Phase II (KMG-II): from individual species to whole genera.</title>
        <authorList>
            <person name="Goeker M."/>
        </authorList>
    </citation>
    <scope>NUCLEOTIDE SEQUENCE [LARGE SCALE GENOMIC DNA]</scope>
    <source>
        <strain evidence="5 6">DSM 235</strain>
    </source>
</reference>
<keyword evidence="2" id="KW-0067">ATP-binding</keyword>
<feature type="compositionally biased region" description="Basic and acidic residues" evidence="3">
    <location>
        <begin position="1"/>
        <end position="15"/>
    </location>
</feature>
<feature type="region of interest" description="Disordered" evidence="3">
    <location>
        <begin position="1"/>
        <end position="43"/>
    </location>
</feature>
<dbReference type="EMBL" id="RBXL01000001">
    <property type="protein sequence ID" value="RKT47457.1"/>
    <property type="molecule type" value="Genomic_DNA"/>
</dbReference>
<evidence type="ECO:0000256" key="3">
    <source>
        <dbReference type="SAM" id="MobiDB-lite"/>
    </source>
</evidence>
<evidence type="ECO:0000313" key="6">
    <source>
        <dbReference type="Proteomes" id="UP000274556"/>
    </source>
</evidence>
<comment type="caution">
    <text evidence="5">The sequence shown here is derived from an EMBL/GenBank/DDBJ whole genome shotgun (WGS) entry which is preliminary data.</text>
</comment>
<evidence type="ECO:0000256" key="1">
    <source>
        <dbReference type="ARBA" id="ARBA00022741"/>
    </source>
</evidence>
<dbReference type="InterPro" id="IPR002586">
    <property type="entry name" value="CobQ/CobB/MinD/ParA_Nub-bd_dom"/>
</dbReference>
<name>A0A495VG93_9GAMM</name>
<keyword evidence="1" id="KW-0547">Nucleotide-binding</keyword>
<dbReference type="CDD" id="cd05387">
    <property type="entry name" value="BY-kinase"/>
    <property type="match status" value="1"/>
</dbReference>
<dbReference type="Proteomes" id="UP000274556">
    <property type="component" value="Unassembled WGS sequence"/>
</dbReference>
<proteinExistence type="predicted"/>
<dbReference type="InterPro" id="IPR050445">
    <property type="entry name" value="Bact_polysacc_biosynth/exp"/>
</dbReference>
<accession>A0A495VG93</accession>